<evidence type="ECO:0000256" key="12">
    <source>
        <dbReference type="RuleBase" id="RU003879"/>
    </source>
</evidence>
<dbReference type="PANTHER" id="PTHR30558">
    <property type="entry name" value="EXBD MEMBRANE COMPONENT OF PMF-DRIVEN MACROMOLECULE IMPORT SYSTEM"/>
    <property type="match status" value="1"/>
</dbReference>
<dbReference type="Gene3D" id="3.30.420.270">
    <property type="match status" value="1"/>
</dbReference>
<organism evidence="14 15">
    <name type="scientific">Pseudolysobacter antarcticus</name>
    <dbReference type="NCBI Taxonomy" id="2511995"/>
    <lineage>
        <taxon>Bacteria</taxon>
        <taxon>Pseudomonadati</taxon>
        <taxon>Pseudomonadota</taxon>
        <taxon>Gammaproteobacteria</taxon>
        <taxon>Lysobacterales</taxon>
        <taxon>Rhodanobacteraceae</taxon>
        <taxon>Pseudolysobacter</taxon>
    </lineage>
</organism>
<keyword evidence="15" id="KW-1185">Reference proteome</keyword>
<keyword evidence="11 13" id="KW-0472">Membrane</keyword>
<evidence type="ECO:0000256" key="1">
    <source>
        <dbReference type="ARBA" id="ARBA00003540"/>
    </source>
</evidence>
<comment type="subunit">
    <text evidence="4">The accessory proteins ExbB and ExbD seem to form a complex with TonB.</text>
</comment>
<comment type="function">
    <text evidence="1">Involved in the TonB-dependent energy-dependent transport of various receptor-bound substrates.</text>
</comment>
<dbReference type="Pfam" id="PF02472">
    <property type="entry name" value="ExbD"/>
    <property type="match status" value="1"/>
</dbReference>
<keyword evidence="10 13" id="KW-1133">Transmembrane helix</keyword>
<accession>A0A411HEP4</accession>
<evidence type="ECO:0000256" key="11">
    <source>
        <dbReference type="ARBA" id="ARBA00023136"/>
    </source>
</evidence>
<proteinExistence type="inferred from homology"/>
<keyword evidence="9 12" id="KW-0653">Protein transport</keyword>
<sequence length="138" mass="14637">MAFSSGGSGGVMAEINVTPLVDVMLVLLIIFMITAPLAAHKIRVDLPKADPGIESGVKIPPIDLAVNKNGELFLDDGPVTDAQFKARMAVFAQQLPQPELEIRAEKTTQYSTIWSIMSTAKAAGMVHVGFVTTGKAAE</sequence>
<dbReference type="PANTHER" id="PTHR30558:SF12">
    <property type="entry name" value="BIOPOLYMER TRANSPORT PROTEIN EXBD"/>
    <property type="match status" value="1"/>
</dbReference>
<dbReference type="GO" id="GO:0015031">
    <property type="term" value="P:protein transport"/>
    <property type="evidence" value="ECO:0007669"/>
    <property type="project" value="UniProtKB-KW"/>
</dbReference>
<dbReference type="RefSeq" id="WP_129831165.1">
    <property type="nucleotide sequence ID" value="NZ_CP035704.1"/>
</dbReference>
<dbReference type="GO" id="GO:0005886">
    <property type="term" value="C:plasma membrane"/>
    <property type="evidence" value="ECO:0007669"/>
    <property type="project" value="UniProtKB-SubCell"/>
</dbReference>
<keyword evidence="8 12" id="KW-0812">Transmembrane</keyword>
<evidence type="ECO:0000256" key="10">
    <source>
        <dbReference type="ARBA" id="ARBA00022989"/>
    </source>
</evidence>
<evidence type="ECO:0000256" key="9">
    <source>
        <dbReference type="ARBA" id="ARBA00022927"/>
    </source>
</evidence>
<evidence type="ECO:0000256" key="13">
    <source>
        <dbReference type="SAM" id="Phobius"/>
    </source>
</evidence>
<keyword evidence="7" id="KW-0997">Cell inner membrane</keyword>
<protein>
    <submittedName>
        <fullName evidence="14">Biopolymer transporter ExbD</fullName>
    </submittedName>
</protein>
<evidence type="ECO:0000256" key="5">
    <source>
        <dbReference type="ARBA" id="ARBA00022448"/>
    </source>
</evidence>
<evidence type="ECO:0000256" key="4">
    <source>
        <dbReference type="ARBA" id="ARBA00011471"/>
    </source>
</evidence>
<reference evidence="14 15" key="1">
    <citation type="submission" date="2019-01" db="EMBL/GenBank/DDBJ databases">
        <title>Pseudolysobacter antarctica gen. nov., sp. nov., isolated from Fildes Peninsula, Antarctica.</title>
        <authorList>
            <person name="Wei Z."/>
            <person name="Peng F."/>
        </authorList>
    </citation>
    <scope>NUCLEOTIDE SEQUENCE [LARGE SCALE GENOMIC DNA]</scope>
    <source>
        <strain evidence="14 15">AQ6-296</strain>
    </source>
</reference>
<comment type="similarity">
    <text evidence="3 12">Belongs to the ExbD/TolR family.</text>
</comment>
<evidence type="ECO:0000256" key="2">
    <source>
        <dbReference type="ARBA" id="ARBA00004249"/>
    </source>
</evidence>
<dbReference type="Proteomes" id="UP000291562">
    <property type="component" value="Chromosome"/>
</dbReference>
<evidence type="ECO:0000313" key="14">
    <source>
        <dbReference type="EMBL" id="QBB68914.1"/>
    </source>
</evidence>
<name>A0A411HEP4_9GAMM</name>
<evidence type="ECO:0000256" key="6">
    <source>
        <dbReference type="ARBA" id="ARBA00022475"/>
    </source>
</evidence>
<dbReference type="OrthoDB" id="9798629at2"/>
<keyword evidence="6" id="KW-1003">Cell membrane</keyword>
<evidence type="ECO:0000256" key="3">
    <source>
        <dbReference type="ARBA" id="ARBA00005811"/>
    </source>
</evidence>
<dbReference type="KEGG" id="xbc:ELE36_00155"/>
<feature type="transmembrane region" description="Helical" evidence="13">
    <location>
        <begin position="20"/>
        <end position="39"/>
    </location>
</feature>
<evidence type="ECO:0000256" key="7">
    <source>
        <dbReference type="ARBA" id="ARBA00022519"/>
    </source>
</evidence>
<evidence type="ECO:0000313" key="15">
    <source>
        <dbReference type="Proteomes" id="UP000291562"/>
    </source>
</evidence>
<dbReference type="AlphaFoldDB" id="A0A411HEP4"/>
<keyword evidence="5 12" id="KW-0813">Transport</keyword>
<dbReference type="InterPro" id="IPR003400">
    <property type="entry name" value="ExbD"/>
</dbReference>
<evidence type="ECO:0000256" key="8">
    <source>
        <dbReference type="ARBA" id="ARBA00022692"/>
    </source>
</evidence>
<gene>
    <name evidence="14" type="ORF">ELE36_00155</name>
</gene>
<dbReference type="EMBL" id="CP035704">
    <property type="protein sequence ID" value="QBB68914.1"/>
    <property type="molecule type" value="Genomic_DNA"/>
</dbReference>
<comment type="subcellular location">
    <subcellularLocation>
        <location evidence="2">Cell inner membrane</location>
        <topology evidence="2">Single-pass type II membrane protein</topology>
    </subcellularLocation>
    <subcellularLocation>
        <location evidence="12">Cell membrane</location>
        <topology evidence="12">Single-pass type II membrane protein</topology>
    </subcellularLocation>
</comment>
<dbReference type="GO" id="GO:0022857">
    <property type="term" value="F:transmembrane transporter activity"/>
    <property type="evidence" value="ECO:0007669"/>
    <property type="project" value="InterPro"/>
</dbReference>